<dbReference type="InterPro" id="IPR006139">
    <property type="entry name" value="D-isomer_2_OHA_DH_cat_dom"/>
</dbReference>
<accession>A0A427XPR5</accession>
<evidence type="ECO:0000313" key="9">
    <source>
        <dbReference type="EMBL" id="RSH80810.1"/>
    </source>
</evidence>
<dbReference type="InterPro" id="IPR029753">
    <property type="entry name" value="D-isomer_DH_CS"/>
</dbReference>
<dbReference type="OrthoDB" id="418179at2759"/>
<dbReference type="InterPro" id="IPR036291">
    <property type="entry name" value="NAD(P)-bd_dom_sf"/>
</dbReference>
<dbReference type="GO" id="GO:0042183">
    <property type="term" value="P:formate catabolic process"/>
    <property type="evidence" value="ECO:0007669"/>
    <property type="project" value="UniProtKB-UniRule"/>
</dbReference>
<evidence type="ECO:0000256" key="4">
    <source>
        <dbReference type="ARBA" id="ARBA00023027"/>
    </source>
</evidence>
<dbReference type="InterPro" id="IPR006140">
    <property type="entry name" value="D-isomer_DH_NAD-bd"/>
</dbReference>
<comment type="similarity">
    <text evidence="5">Belongs to the D-isomer specific 2-hydroxyacid dehydrogenase family. FDH subfamily.</text>
</comment>
<dbReference type="Pfam" id="PF00389">
    <property type="entry name" value="2-Hacid_dh"/>
    <property type="match status" value="1"/>
</dbReference>
<evidence type="ECO:0000256" key="5">
    <source>
        <dbReference type="HAMAP-Rule" id="MF_03210"/>
    </source>
</evidence>
<feature type="binding site" evidence="5">
    <location>
        <position position="319"/>
    </location>
    <ligand>
        <name>NAD(+)</name>
        <dbReference type="ChEBI" id="CHEBI:57540"/>
    </ligand>
</feature>
<comment type="caution">
    <text evidence="5">Lacks conserved residue(s) required for the propagation of feature annotation.</text>
</comment>
<dbReference type="Proteomes" id="UP000279259">
    <property type="component" value="Unassembled WGS sequence"/>
</dbReference>
<dbReference type="PROSITE" id="PS00670">
    <property type="entry name" value="D_2_HYDROXYACID_DH_2"/>
    <property type="match status" value="1"/>
</dbReference>
<feature type="chain" id="PRO_5019464891" description="Formate dehydrogenase" evidence="6">
    <location>
        <begin position="19"/>
        <end position="399"/>
    </location>
</feature>
<proteinExistence type="inferred from homology"/>
<dbReference type="GO" id="GO:0051287">
    <property type="term" value="F:NAD binding"/>
    <property type="evidence" value="ECO:0007669"/>
    <property type="project" value="InterPro"/>
</dbReference>
<feature type="signal peptide" evidence="6">
    <location>
        <begin position="1"/>
        <end position="18"/>
    </location>
</feature>
<keyword evidence="4 5" id="KW-0520">NAD</keyword>
<feature type="site" description="Important for catalytic activity" evidence="5">
    <location>
        <position position="348"/>
    </location>
</feature>
<comment type="caution">
    <text evidence="9">The sequence shown here is derived from an EMBL/GenBank/DDBJ whole genome shotgun (WGS) entry which is preliminary data.</text>
</comment>
<reference evidence="9 10" key="1">
    <citation type="submission" date="2018-11" db="EMBL/GenBank/DDBJ databases">
        <title>Genome sequence of Saitozyma podzolica DSM 27192.</title>
        <authorList>
            <person name="Aliyu H."/>
            <person name="Gorte O."/>
            <person name="Ochsenreither K."/>
        </authorList>
    </citation>
    <scope>NUCLEOTIDE SEQUENCE [LARGE SCALE GENOMIC DNA]</scope>
    <source>
        <strain evidence="9 10">DSM 27192</strain>
    </source>
</reference>
<dbReference type="Pfam" id="PF02826">
    <property type="entry name" value="2-Hacid_dh_C"/>
    <property type="match status" value="1"/>
</dbReference>
<dbReference type="HAMAP" id="MF_03210">
    <property type="entry name" value="Formate_dehydrogenase"/>
    <property type="match status" value="1"/>
</dbReference>
<dbReference type="FunFam" id="3.40.50.720:FF:000057">
    <property type="entry name" value="Formate dehydrogenase"/>
    <property type="match status" value="1"/>
</dbReference>
<dbReference type="Gene3D" id="3.40.50.720">
    <property type="entry name" value="NAD(P)-binding Rossmann-like Domain"/>
    <property type="match status" value="2"/>
</dbReference>
<feature type="binding site" evidence="5">
    <location>
        <begin position="348"/>
        <end position="351"/>
    </location>
    <ligand>
        <name>NAD(+)</name>
        <dbReference type="ChEBI" id="CHEBI:57540"/>
    </ligand>
</feature>
<keyword evidence="10" id="KW-1185">Reference proteome</keyword>
<feature type="binding site" evidence="5">
    <location>
        <position position="156"/>
    </location>
    <ligand>
        <name>substrate</name>
    </ligand>
</feature>
<evidence type="ECO:0000259" key="8">
    <source>
        <dbReference type="Pfam" id="PF02826"/>
    </source>
</evidence>
<dbReference type="PROSITE" id="PS00671">
    <property type="entry name" value="D_2_HYDROXYACID_DH_3"/>
    <property type="match status" value="1"/>
</dbReference>
<dbReference type="NCBIfam" id="NF005750">
    <property type="entry name" value="PRK07574.1"/>
    <property type="match status" value="1"/>
</dbReference>
<evidence type="ECO:0000256" key="6">
    <source>
        <dbReference type="SAM" id="SignalP"/>
    </source>
</evidence>
<evidence type="ECO:0000256" key="3">
    <source>
        <dbReference type="ARBA" id="ARBA00023002"/>
    </source>
</evidence>
<comment type="function">
    <text evidence="5">Catalyzes the NAD(+)-dependent oxidation of formate to carbon dioxide. Formate oxidation is the final step in the methanol oxidation pathway in methylotrophic microorganisms. Has a role in the detoxification of exogenous formate in non-methylotrophic organisms.</text>
</comment>
<dbReference type="PANTHER" id="PTHR42938">
    <property type="entry name" value="FORMATE DEHYDROGENASE 1"/>
    <property type="match status" value="1"/>
</dbReference>
<dbReference type="PROSITE" id="PS00065">
    <property type="entry name" value="D_2_HYDROXYACID_DH_1"/>
    <property type="match status" value="1"/>
</dbReference>
<feature type="binding site" evidence="5">
    <location>
        <position position="232"/>
    </location>
    <ligand>
        <name>NAD(+)</name>
        <dbReference type="ChEBI" id="CHEBI:57540"/>
    </ligand>
</feature>
<evidence type="ECO:0000259" key="7">
    <source>
        <dbReference type="Pfam" id="PF00389"/>
    </source>
</evidence>
<dbReference type="SUPFAM" id="SSF51735">
    <property type="entry name" value="NAD(P)-binding Rossmann-fold domains"/>
    <property type="match status" value="1"/>
</dbReference>
<sequence length="399" mass="43371">MSPLTLLTPAVAVTAVTAIAVPTRSVASLRTFATTTPKKAKIMAILYKGGKAAEEEPRLLGTVENKLGLSDWLKQQGHEFIVTDDKEGPGSVFQKEIHDTDILITTPFHPGYLTADLFKKAKKLKLCVTAGVGSDHIDLNAANEHNVTVAEVTDSNTSSVAEHVVMSILLLIRNYTPAHEQIVGGEWDVAPVARLSFDLEDKVVGTIGAGRIGRKVLKRLQPFGCKELLYFDYAEMSKADSEALSVRRVEKIEDMVAQCDVVTINCPLHEQTLGLFNEELLSKMKKGAYLVNTARGAICVAEDVQKALESGQLSGYAGDVWNIQPAPKDHPWRSMRNPLGGGNGMVPHISGTSLDAQLRYASGTRDIIKRHLEGSLQEPANLIVENGEYATKAYGSRKN</sequence>
<feature type="binding site" evidence="5">
    <location>
        <position position="132"/>
    </location>
    <ligand>
        <name>substrate</name>
    </ligand>
</feature>
<name>A0A427XPR5_9TREE</name>
<keyword evidence="6" id="KW-0732">Signal</keyword>
<dbReference type="InterPro" id="IPR033689">
    <property type="entry name" value="FDH_NAD-dep"/>
</dbReference>
<dbReference type="AlphaFoldDB" id="A0A427XPR5"/>
<dbReference type="EMBL" id="RSCD01000032">
    <property type="protein sequence ID" value="RSH80810.1"/>
    <property type="molecule type" value="Genomic_DNA"/>
</dbReference>
<feature type="binding site" evidence="5">
    <location>
        <begin position="211"/>
        <end position="212"/>
    </location>
    <ligand>
        <name>NAD(+)</name>
        <dbReference type="ChEBI" id="CHEBI:57540"/>
    </ligand>
</feature>
<dbReference type="STRING" id="1890683.A0A427XPR5"/>
<organism evidence="9 10">
    <name type="scientific">Saitozyma podzolica</name>
    <dbReference type="NCBI Taxonomy" id="1890683"/>
    <lineage>
        <taxon>Eukaryota</taxon>
        <taxon>Fungi</taxon>
        <taxon>Dikarya</taxon>
        <taxon>Basidiomycota</taxon>
        <taxon>Agaricomycotina</taxon>
        <taxon>Tremellomycetes</taxon>
        <taxon>Tremellales</taxon>
        <taxon>Trimorphomycetaceae</taxon>
        <taxon>Saitozyma</taxon>
    </lineage>
</organism>
<comment type="catalytic activity">
    <reaction evidence="1 5">
        <text>formate + NAD(+) = CO2 + NADH</text>
        <dbReference type="Rhea" id="RHEA:15985"/>
        <dbReference type="ChEBI" id="CHEBI:15740"/>
        <dbReference type="ChEBI" id="CHEBI:16526"/>
        <dbReference type="ChEBI" id="CHEBI:57540"/>
        <dbReference type="ChEBI" id="CHEBI:57945"/>
        <dbReference type="EC" id="1.17.1.9"/>
    </reaction>
</comment>
<protein>
    <recommendedName>
        <fullName evidence="2 5">Formate dehydrogenase</fullName>
        <shortName evidence="5">FDH</shortName>
        <ecNumber evidence="2 5">1.17.1.9</ecNumber>
    </recommendedName>
    <alternativeName>
        <fullName evidence="5">NAD-dependent formate dehydrogenase</fullName>
    </alternativeName>
</protein>
<keyword evidence="3 5" id="KW-0560">Oxidoreductase</keyword>
<dbReference type="GO" id="GO:0008863">
    <property type="term" value="F:formate dehydrogenase (NAD+) activity"/>
    <property type="evidence" value="ECO:0007669"/>
    <property type="project" value="UniProtKB-UniRule"/>
</dbReference>
<feature type="binding site" evidence="5">
    <location>
        <position position="157"/>
    </location>
    <ligand>
        <name>NAD(+)</name>
        <dbReference type="ChEBI" id="CHEBI:57540"/>
    </ligand>
</feature>
<evidence type="ECO:0000256" key="2">
    <source>
        <dbReference type="ARBA" id="ARBA00013128"/>
    </source>
</evidence>
<evidence type="ECO:0000313" key="10">
    <source>
        <dbReference type="Proteomes" id="UP000279259"/>
    </source>
</evidence>
<comment type="subcellular location">
    <subcellularLocation>
        <location evidence="5">Cytoplasm</location>
    </subcellularLocation>
</comment>
<dbReference type="GO" id="GO:0016616">
    <property type="term" value="F:oxidoreductase activity, acting on the CH-OH group of donors, NAD or NADP as acceptor"/>
    <property type="evidence" value="ECO:0007669"/>
    <property type="project" value="InterPro"/>
</dbReference>
<evidence type="ECO:0000256" key="1">
    <source>
        <dbReference type="ARBA" id="ARBA00000455"/>
    </source>
</evidence>
<dbReference type="InterPro" id="IPR029752">
    <property type="entry name" value="D-isomer_DH_CS1"/>
</dbReference>
<dbReference type="PANTHER" id="PTHR42938:SF9">
    <property type="entry name" value="FORMATE DEHYDROGENASE 1"/>
    <property type="match status" value="1"/>
</dbReference>
<feature type="binding site" evidence="5">
    <location>
        <begin position="267"/>
        <end position="271"/>
    </location>
    <ligand>
        <name>NAD(+)</name>
        <dbReference type="ChEBI" id="CHEBI:57540"/>
    </ligand>
</feature>
<gene>
    <name evidence="9" type="primary">FDH1_6</name>
    <name evidence="9" type="ORF">EHS25_006979</name>
</gene>
<keyword evidence="5" id="KW-0963">Cytoplasm</keyword>
<dbReference type="GO" id="GO:0005829">
    <property type="term" value="C:cytosol"/>
    <property type="evidence" value="ECO:0007669"/>
    <property type="project" value="TreeGrafter"/>
</dbReference>
<dbReference type="EC" id="1.17.1.9" evidence="2 5"/>
<feature type="domain" description="D-isomer specific 2-hydroxyacid dehydrogenase NAD-binding" evidence="8">
    <location>
        <begin position="166"/>
        <end position="348"/>
    </location>
</feature>
<comment type="subunit">
    <text evidence="5">Homodimer.</text>
</comment>
<feature type="binding site" evidence="5">
    <location>
        <position position="293"/>
    </location>
    <ligand>
        <name>NAD(+)</name>
        <dbReference type="ChEBI" id="CHEBI:57540"/>
    </ligand>
</feature>
<feature type="domain" description="D-isomer specific 2-hydroxyacid dehydrogenase catalytic" evidence="7">
    <location>
        <begin position="73"/>
        <end position="374"/>
    </location>
</feature>
<feature type="site" description="Important for catalytic activity" evidence="5">
    <location>
        <position position="295"/>
    </location>
</feature>
<dbReference type="SUPFAM" id="SSF52283">
    <property type="entry name" value="Formate/glycerate dehydrogenase catalytic domain-like"/>
    <property type="match status" value="1"/>
</dbReference>